<name>B8BPR7_ORYSI</name>
<evidence type="ECO:0000313" key="2">
    <source>
        <dbReference type="EMBL" id="EEC69315.1"/>
    </source>
</evidence>
<accession>B8BPR7</accession>
<dbReference type="Proteomes" id="UP000007015">
    <property type="component" value="Chromosome 12"/>
</dbReference>
<keyword evidence="3" id="KW-1185">Reference proteome</keyword>
<proteinExistence type="predicted"/>
<gene>
    <name evidence="2" type="ORF">OsI_38402</name>
</gene>
<feature type="region of interest" description="Disordered" evidence="1">
    <location>
        <begin position="242"/>
        <end position="266"/>
    </location>
</feature>
<dbReference type="AlphaFoldDB" id="B8BPR7"/>
<dbReference type="EMBL" id="CM000137">
    <property type="protein sequence ID" value="EEC69315.1"/>
    <property type="molecule type" value="Genomic_DNA"/>
</dbReference>
<feature type="compositionally biased region" description="Basic residues" evidence="1">
    <location>
        <begin position="169"/>
        <end position="182"/>
    </location>
</feature>
<organism evidence="2 3">
    <name type="scientific">Oryza sativa subsp. indica</name>
    <name type="common">Rice</name>
    <dbReference type="NCBI Taxonomy" id="39946"/>
    <lineage>
        <taxon>Eukaryota</taxon>
        <taxon>Viridiplantae</taxon>
        <taxon>Streptophyta</taxon>
        <taxon>Embryophyta</taxon>
        <taxon>Tracheophyta</taxon>
        <taxon>Spermatophyta</taxon>
        <taxon>Magnoliopsida</taxon>
        <taxon>Liliopsida</taxon>
        <taxon>Poales</taxon>
        <taxon>Poaceae</taxon>
        <taxon>BOP clade</taxon>
        <taxon>Oryzoideae</taxon>
        <taxon>Oryzeae</taxon>
        <taxon>Oryzinae</taxon>
        <taxon>Oryza</taxon>
        <taxon>Oryza sativa</taxon>
    </lineage>
</organism>
<dbReference type="Gramene" id="BGIOSGA037426-TA">
    <property type="protein sequence ID" value="BGIOSGA037426-PA"/>
    <property type="gene ID" value="BGIOSGA037426"/>
</dbReference>
<feature type="region of interest" description="Disordered" evidence="1">
    <location>
        <begin position="1"/>
        <end position="22"/>
    </location>
</feature>
<feature type="region of interest" description="Disordered" evidence="1">
    <location>
        <begin position="135"/>
        <end position="216"/>
    </location>
</feature>
<reference evidence="2 3" key="1">
    <citation type="journal article" date="2005" name="PLoS Biol.">
        <title>The genomes of Oryza sativa: a history of duplications.</title>
        <authorList>
            <person name="Yu J."/>
            <person name="Wang J."/>
            <person name="Lin W."/>
            <person name="Li S."/>
            <person name="Li H."/>
            <person name="Zhou J."/>
            <person name="Ni P."/>
            <person name="Dong W."/>
            <person name="Hu S."/>
            <person name="Zeng C."/>
            <person name="Zhang J."/>
            <person name="Zhang Y."/>
            <person name="Li R."/>
            <person name="Xu Z."/>
            <person name="Li S."/>
            <person name="Li X."/>
            <person name="Zheng H."/>
            <person name="Cong L."/>
            <person name="Lin L."/>
            <person name="Yin J."/>
            <person name="Geng J."/>
            <person name="Li G."/>
            <person name="Shi J."/>
            <person name="Liu J."/>
            <person name="Lv H."/>
            <person name="Li J."/>
            <person name="Wang J."/>
            <person name="Deng Y."/>
            <person name="Ran L."/>
            <person name="Shi X."/>
            <person name="Wang X."/>
            <person name="Wu Q."/>
            <person name="Li C."/>
            <person name="Ren X."/>
            <person name="Wang J."/>
            <person name="Wang X."/>
            <person name="Li D."/>
            <person name="Liu D."/>
            <person name="Zhang X."/>
            <person name="Ji Z."/>
            <person name="Zhao W."/>
            <person name="Sun Y."/>
            <person name="Zhang Z."/>
            <person name="Bao J."/>
            <person name="Han Y."/>
            <person name="Dong L."/>
            <person name="Ji J."/>
            <person name="Chen P."/>
            <person name="Wu S."/>
            <person name="Liu J."/>
            <person name="Xiao Y."/>
            <person name="Bu D."/>
            <person name="Tan J."/>
            <person name="Yang L."/>
            <person name="Ye C."/>
            <person name="Zhang J."/>
            <person name="Xu J."/>
            <person name="Zhou Y."/>
            <person name="Yu Y."/>
            <person name="Zhang B."/>
            <person name="Zhuang S."/>
            <person name="Wei H."/>
            <person name="Liu B."/>
            <person name="Lei M."/>
            <person name="Yu H."/>
            <person name="Li Y."/>
            <person name="Xu H."/>
            <person name="Wei S."/>
            <person name="He X."/>
            <person name="Fang L."/>
            <person name="Zhang Z."/>
            <person name="Zhang Y."/>
            <person name="Huang X."/>
            <person name="Su Z."/>
            <person name="Tong W."/>
            <person name="Li J."/>
            <person name="Tong Z."/>
            <person name="Li S."/>
            <person name="Ye J."/>
            <person name="Wang L."/>
            <person name="Fang L."/>
            <person name="Lei T."/>
            <person name="Chen C."/>
            <person name="Chen H."/>
            <person name="Xu Z."/>
            <person name="Li H."/>
            <person name="Huang H."/>
            <person name="Zhang F."/>
            <person name="Xu H."/>
            <person name="Li N."/>
            <person name="Zhao C."/>
            <person name="Li S."/>
            <person name="Dong L."/>
            <person name="Huang Y."/>
            <person name="Li L."/>
            <person name="Xi Y."/>
            <person name="Qi Q."/>
            <person name="Li W."/>
            <person name="Zhang B."/>
            <person name="Hu W."/>
            <person name="Zhang Y."/>
            <person name="Tian X."/>
            <person name="Jiao Y."/>
            <person name="Liang X."/>
            <person name="Jin J."/>
            <person name="Gao L."/>
            <person name="Zheng W."/>
            <person name="Hao B."/>
            <person name="Liu S."/>
            <person name="Wang W."/>
            <person name="Yuan L."/>
            <person name="Cao M."/>
            <person name="McDermott J."/>
            <person name="Samudrala R."/>
            <person name="Wang J."/>
            <person name="Wong G.K."/>
            <person name="Yang H."/>
        </authorList>
    </citation>
    <scope>NUCLEOTIDE SEQUENCE [LARGE SCALE GENOMIC DNA]</scope>
    <source>
        <strain evidence="3">cv. 93-11</strain>
    </source>
</reference>
<dbReference type="OMA" id="CQDDLHC"/>
<feature type="compositionally biased region" description="Pro residues" evidence="1">
    <location>
        <begin position="1"/>
        <end position="10"/>
    </location>
</feature>
<protein>
    <submittedName>
        <fullName evidence="2">Uncharacterized protein</fullName>
    </submittedName>
</protein>
<evidence type="ECO:0000256" key="1">
    <source>
        <dbReference type="SAM" id="MobiDB-lite"/>
    </source>
</evidence>
<evidence type="ECO:0000313" key="3">
    <source>
        <dbReference type="Proteomes" id="UP000007015"/>
    </source>
</evidence>
<dbReference type="HOGENOM" id="CLU_1047283_0_0_1"/>
<sequence length="266" mass="27972">MPCRPQPPLTAPHRAKPASTAAGRASLCQDDLHCRRSHLFPLCRPPLPLAAPPCAVPASDNSSIRCCAGQMRPSTMPVPALRFPPSTPRPGPAPGILIRRPTPSLPLLAFGGYRLHCAGLQPTIIVTVTKRTTSGRRCQHEAPQPPPAATPPNSDADLAVSSATASTPSRHRHYHLSPRPRHLASPPAASSPNPTERHAAGRSPPPRADAPLPEHGEKISPATAVFAAGTAARVAIRRRSIYGGGDGLRRGRRRPPESLAHGGGAM</sequence>